<sequence>MQQITPQQLKYVRASYGISQEELAEMLGVTAGMIGLIERGRRNMSAKLMTKFENALDLSAERIQEIETAFKEIERMKKAAMSV</sequence>
<dbReference type="InterPro" id="IPR010982">
    <property type="entry name" value="Lambda_DNA-bd_dom_sf"/>
</dbReference>
<dbReference type="GO" id="GO:0003677">
    <property type="term" value="F:DNA binding"/>
    <property type="evidence" value="ECO:0007669"/>
    <property type="project" value="InterPro"/>
</dbReference>
<dbReference type="EMBL" id="CP054705">
    <property type="protein sequence ID" value="QQK74212.1"/>
    <property type="molecule type" value="Genomic_DNA"/>
</dbReference>
<reference evidence="2 3" key="1">
    <citation type="submission" date="2020-06" db="EMBL/GenBank/DDBJ databases">
        <title>Genomic analysis of Salicibibacter sp. NKC5-3.</title>
        <authorList>
            <person name="Oh Y.J."/>
        </authorList>
    </citation>
    <scope>NUCLEOTIDE SEQUENCE [LARGE SCALE GENOMIC DNA]</scope>
    <source>
        <strain evidence="2 3">NKC5-3</strain>
    </source>
</reference>
<organism evidence="2 3">
    <name type="scientific">Salicibibacter cibarius</name>
    <dbReference type="NCBI Taxonomy" id="2743000"/>
    <lineage>
        <taxon>Bacteria</taxon>
        <taxon>Bacillati</taxon>
        <taxon>Bacillota</taxon>
        <taxon>Bacilli</taxon>
        <taxon>Bacillales</taxon>
        <taxon>Bacillaceae</taxon>
        <taxon>Salicibibacter</taxon>
    </lineage>
</organism>
<evidence type="ECO:0000313" key="2">
    <source>
        <dbReference type="EMBL" id="QQK74212.1"/>
    </source>
</evidence>
<gene>
    <name evidence="2" type="ORF">HUG15_00315</name>
</gene>
<dbReference type="CDD" id="cd00093">
    <property type="entry name" value="HTH_XRE"/>
    <property type="match status" value="1"/>
</dbReference>
<dbReference type="SUPFAM" id="SSF47413">
    <property type="entry name" value="lambda repressor-like DNA-binding domains"/>
    <property type="match status" value="1"/>
</dbReference>
<dbReference type="Pfam" id="PF01381">
    <property type="entry name" value="HTH_3"/>
    <property type="match status" value="1"/>
</dbReference>
<keyword evidence="3" id="KW-1185">Reference proteome</keyword>
<dbReference type="AlphaFoldDB" id="A0A7T6YZN2"/>
<protein>
    <submittedName>
        <fullName evidence="2">Helix-turn-helix domain-containing protein</fullName>
    </submittedName>
</protein>
<accession>A0A7T6YZN2</accession>
<dbReference type="KEGG" id="scia:HUG15_00315"/>
<evidence type="ECO:0000259" key="1">
    <source>
        <dbReference type="PROSITE" id="PS50943"/>
    </source>
</evidence>
<evidence type="ECO:0000313" key="3">
    <source>
        <dbReference type="Proteomes" id="UP000595823"/>
    </source>
</evidence>
<dbReference type="Gene3D" id="1.10.260.40">
    <property type="entry name" value="lambda repressor-like DNA-binding domains"/>
    <property type="match status" value="1"/>
</dbReference>
<dbReference type="PROSITE" id="PS50943">
    <property type="entry name" value="HTH_CROC1"/>
    <property type="match status" value="1"/>
</dbReference>
<proteinExistence type="predicted"/>
<dbReference type="Proteomes" id="UP000595823">
    <property type="component" value="Chromosome"/>
</dbReference>
<name>A0A7T6YZN2_9BACI</name>
<feature type="domain" description="HTH cro/C1-type" evidence="1">
    <location>
        <begin position="9"/>
        <end position="63"/>
    </location>
</feature>
<dbReference type="RefSeq" id="WP_200126215.1">
    <property type="nucleotide sequence ID" value="NZ_CP054705.1"/>
</dbReference>
<dbReference type="InterPro" id="IPR001387">
    <property type="entry name" value="Cro/C1-type_HTH"/>
</dbReference>
<dbReference type="SMART" id="SM00530">
    <property type="entry name" value="HTH_XRE"/>
    <property type="match status" value="1"/>
</dbReference>